<accession>A0A845QD84</accession>
<dbReference type="SUPFAM" id="SSF110997">
    <property type="entry name" value="Sporulation related repeat"/>
    <property type="match status" value="1"/>
</dbReference>
<dbReference type="Pfam" id="PF05036">
    <property type="entry name" value="SPOR"/>
    <property type="match status" value="1"/>
</dbReference>
<dbReference type="Gene3D" id="3.30.70.1070">
    <property type="entry name" value="Sporulation related repeat"/>
    <property type="match status" value="1"/>
</dbReference>
<evidence type="ECO:0000256" key="4">
    <source>
        <dbReference type="SAM" id="MobiDB-lite"/>
    </source>
</evidence>
<dbReference type="PANTHER" id="PTHR44858:SF1">
    <property type="entry name" value="UDP-N-ACETYLGLUCOSAMINE--PEPTIDE N-ACETYLGLUCOSAMINYLTRANSFERASE SPINDLY-RELATED"/>
    <property type="match status" value="1"/>
</dbReference>
<dbReference type="RefSeq" id="WP_160587911.1">
    <property type="nucleotide sequence ID" value="NZ_BMHN01000001.1"/>
</dbReference>
<organism evidence="7 8">
    <name type="scientific">Pyruvatibacter mobilis</name>
    <dbReference type="NCBI Taxonomy" id="1712261"/>
    <lineage>
        <taxon>Bacteria</taxon>
        <taxon>Pseudomonadati</taxon>
        <taxon>Pseudomonadota</taxon>
        <taxon>Alphaproteobacteria</taxon>
        <taxon>Hyphomicrobiales</taxon>
        <taxon>Parvibaculaceae</taxon>
        <taxon>Pyruvatibacter</taxon>
    </lineage>
</organism>
<evidence type="ECO:0000313" key="7">
    <source>
        <dbReference type="EMBL" id="NBG96011.1"/>
    </source>
</evidence>
<dbReference type="GeneID" id="300654721"/>
<dbReference type="SMART" id="SM00028">
    <property type="entry name" value="TPR"/>
    <property type="match status" value="4"/>
</dbReference>
<dbReference type="Pfam" id="PF13181">
    <property type="entry name" value="TPR_8"/>
    <property type="match status" value="1"/>
</dbReference>
<dbReference type="PANTHER" id="PTHR44858">
    <property type="entry name" value="TETRATRICOPEPTIDE REPEAT PROTEIN 6"/>
    <property type="match status" value="1"/>
</dbReference>
<dbReference type="EMBL" id="WXYQ01000006">
    <property type="protein sequence ID" value="NBG96011.1"/>
    <property type="molecule type" value="Genomic_DNA"/>
</dbReference>
<name>A0A845QD84_9HYPH</name>
<feature type="repeat" description="TPR" evidence="3">
    <location>
        <begin position="117"/>
        <end position="150"/>
    </location>
</feature>
<dbReference type="GO" id="GO:0042834">
    <property type="term" value="F:peptidoglycan binding"/>
    <property type="evidence" value="ECO:0007669"/>
    <property type="project" value="InterPro"/>
</dbReference>
<proteinExistence type="predicted"/>
<comment type="caution">
    <text evidence="7">The sequence shown here is derived from an EMBL/GenBank/DDBJ whole genome shotgun (WGS) entry which is preliminary data.</text>
</comment>
<evidence type="ECO:0000259" key="6">
    <source>
        <dbReference type="PROSITE" id="PS51724"/>
    </source>
</evidence>
<feature type="region of interest" description="Disordered" evidence="4">
    <location>
        <begin position="286"/>
        <end position="339"/>
    </location>
</feature>
<dbReference type="InterPro" id="IPR019734">
    <property type="entry name" value="TPR_rpt"/>
</dbReference>
<dbReference type="Pfam" id="PF13424">
    <property type="entry name" value="TPR_12"/>
    <property type="match status" value="1"/>
</dbReference>
<dbReference type="AlphaFoldDB" id="A0A845QD84"/>
<dbReference type="InterPro" id="IPR007730">
    <property type="entry name" value="SPOR-like_dom"/>
</dbReference>
<dbReference type="Gene3D" id="1.25.40.10">
    <property type="entry name" value="Tetratricopeptide repeat domain"/>
    <property type="match status" value="3"/>
</dbReference>
<keyword evidence="1" id="KW-0677">Repeat</keyword>
<dbReference type="InterPro" id="IPR050498">
    <property type="entry name" value="Ycf3"/>
</dbReference>
<evidence type="ECO:0000256" key="1">
    <source>
        <dbReference type="ARBA" id="ARBA00022737"/>
    </source>
</evidence>
<dbReference type="OrthoDB" id="9813074at2"/>
<evidence type="ECO:0000256" key="5">
    <source>
        <dbReference type="SAM" id="SignalP"/>
    </source>
</evidence>
<dbReference type="PROSITE" id="PS50005">
    <property type="entry name" value="TPR"/>
    <property type="match status" value="1"/>
</dbReference>
<dbReference type="Proteomes" id="UP000470384">
    <property type="component" value="Unassembled WGS sequence"/>
</dbReference>
<reference evidence="7 8" key="1">
    <citation type="journal article" date="2016" name="Int. J. Syst. Evol. Microbiol.">
        <title>Pyruvatibacter mobilis gen. nov., sp. nov., a marine bacterium from the culture broth of Picochlorum sp. 122.</title>
        <authorList>
            <person name="Wang G."/>
            <person name="Tang M."/>
            <person name="Wu H."/>
            <person name="Dai S."/>
            <person name="Li T."/>
            <person name="Chen C."/>
            <person name="He H."/>
            <person name="Fan J."/>
            <person name="Xiang W."/>
            <person name="Li X."/>
        </authorList>
    </citation>
    <scope>NUCLEOTIDE SEQUENCE [LARGE SCALE GENOMIC DNA]</scope>
    <source>
        <strain evidence="7 8">GYP-11</strain>
    </source>
</reference>
<keyword evidence="2 3" id="KW-0802">TPR repeat</keyword>
<feature type="chain" id="PRO_5032365205" evidence="5">
    <location>
        <begin position="23"/>
        <end position="538"/>
    </location>
</feature>
<evidence type="ECO:0000256" key="3">
    <source>
        <dbReference type="PROSITE-ProRule" id="PRU00339"/>
    </source>
</evidence>
<dbReference type="PROSITE" id="PS51724">
    <property type="entry name" value="SPOR"/>
    <property type="match status" value="1"/>
</dbReference>
<keyword evidence="8" id="KW-1185">Reference proteome</keyword>
<evidence type="ECO:0000256" key="2">
    <source>
        <dbReference type="ARBA" id="ARBA00022803"/>
    </source>
</evidence>
<feature type="domain" description="SPOR" evidence="6">
    <location>
        <begin position="453"/>
        <end position="538"/>
    </location>
</feature>
<gene>
    <name evidence="7" type="ORF">GTQ45_09740</name>
</gene>
<dbReference type="InterPro" id="IPR036680">
    <property type="entry name" value="SPOR-like_sf"/>
</dbReference>
<dbReference type="InterPro" id="IPR011990">
    <property type="entry name" value="TPR-like_helical_dom_sf"/>
</dbReference>
<feature type="signal peptide" evidence="5">
    <location>
        <begin position="1"/>
        <end position="22"/>
    </location>
</feature>
<protein>
    <submittedName>
        <fullName evidence="7">Tetratricopeptide repeat protein</fullName>
    </submittedName>
</protein>
<dbReference type="SUPFAM" id="SSF48452">
    <property type="entry name" value="TPR-like"/>
    <property type="match status" value="1"/>
</dbReference>
<sequence length="538" mass="55462">MTALALIAAGIVMAGAPGMALAQSQVQPGQAMTAQDAERQLLEKTNAATQALINNRLDEAMRLFDEIIATNARAPQLMAAAHYHRGIIYQKRGAFNEAASDYTTALWLDALPDNMRARTHYNRGTALDNLGQQDRAKADFDAAIALMPEMAPAYNNRANVLRRMGEYEAAIADYDTSIALGNPLPHLPHYGRAAAREALGDIEGARADLEQAVSLAPDYAPARTALADLPEAPSALTVAAAPQAVTAEPVASPPVASTPVASRAETAVTPVETAMLPAPVTPVQPLAAANDAPRGPAVPGQVPTSGQLATAPHMPFAQQPGMAATTAPESGQQRVTTASTAAAAAAAPVATPAAATPAQVSGRWTTTILPAGSNQAIRLDDAGPALALKANEETQLAAMATPVTAPAAAGMGLQPKKGLAFPGVPAEAYRSAAAEPARSAPVRQAPVRQAASAGAGSGYAVQLGSFRSETEAEAAWQAATRRLGPALQDRDHLVQRADIPGKGVYYRLRVGPMSARTAASALCSTLKSQGQDCYVSKL</sequence>
<keyword evidence="5" id="KW-0732">Signal</keyword>
<evidence type="ECO:0000313" key="8">
    <source>
        <dbReference type="Proteomes" id="UP000470384"/>
    </source>
</evidence>